<name>A0A4P7NCW0_PYROR</name>
<protein>
    <submittedName>
        <fullName evidence="3">Uncharacterized protein</fullName>
    </submittedName>
</protein>
<evidence type="ECO:0000256" key="2">
    <source>
        <dbReference type="SAM" id="SignalP"/>
    </source>
</evidence>
<evidence type="ECO:0000313" key="3">
    <source>
        <dbReference type="EMBL" id="QBZ59466.1"/>
    </source>
</evidence>
<feature type="region of interest" description="Disordered" evidence="1">
    <location>
        <begin position="22"/>
        <end position="299"/>
    </location>
</feature>
<keyword evidence="2" id="KW-0732">Signal</keyword>
<feature type="compositionally biased region" description="Polar residues" evidence="1">
    <location>
        <begin position="203"/>
        <end position="238"/>
    </location>
</feature>
<evidence type="ECO:0000313" key="4">
    <source>
        <dbReference type="Proteomes" id="UP000294847"/>
    </source>
</evidence>
<accession>A0A4P7NCW0</accession>
<proteinExistence type="predicted"/>
<feature type="compositionally biased region" description="Polar residues" evidence="1">
    <location>
        <begin position="121"/>
        <end position="132"/>
    </location>
</feature>
<feature type="chain" id="PRO_5020537927" evidence="2">
    <location>
        <begin position="17"/>
        <end position="299"/>
    </location>
</feature>
<organism evidence="3 4">
    <name type="scientific">Pyricularia oryzae</name>
    <name type="common">Rice blast fungus</name>
    <name type="synonym">Magnaporthe oryzae</name>
    <dbReference type="NCBI Taxonomy" id="318829"/>
    <lineage>
        <taxon>Eukaryota</taxon>
        <taxon>Fungi</taxon>
        <taxon>Dikarya</taxon>
        <taxon>Ascomycota</taxon>
        <taxon>Pezizomycotina</taxon>
        <taxon>Sordariomycetes</taxon>
        <taxon>Sordariomycetidae</taxon>
        <taxon>Magnaporthales</taxon>
        <taxon>Pyriculariaceae</taxon>
        <taxon>Pyricularia</taxon>
    </lineage>
</organism>
<sequence length="299" mass="32450">MYPKYLLLTLAAGVAAVRVPDNAGSSGALQAYGHRESSSTPPPRPTFPDTDDDDDESSFRRPRGRIISGRVKPRSFRESPSTPPPRPTFPDTDDDDDESSFRRPRGRVASAHVKPRGLGDASTTQPHRSTSPHAKDDKNDPKGHRGPRRCDSTRLMPKRGGDSDNDSGNDSDGACSDDDDDRRQLLRSKSQYQSLKPLLSGEFGSQTGSPKPSTPGSTRSSGHGKRSVNQNGKQSSGGQPHGFVSLEQLSGPKPPVFANNWPPLSRTLSGERRPAYPSTEEVKKENKDDFKADDCCASQ</sequence>
<feature type="signal peptide" evidence="2">
    <location>
        <begin position="1"/>
        <end position="16"/>
    </location>
</feature>
<feature type="compositionally biased region" description="Acidic residues" evidence="1">
    <location>
        <begin position="163"/>
        <end position="180"/>
    </location>
</feature>
<feature type="compositionally biased region" description="Basic and acidic residues" evidence="1">
    <location>
        <begin position="269"/>
        <end position="299"/>
    </location>
</feature>
<dbReference type="Proteomes" id="UP000294847">
    <property type="component" value="Chromosome 3"/>
</dbReference>
<evidence type="ECO:0000256" key="1">
    <source>
        <dbReference type="SAM" id="MobiDB-lite"/>
    </source>
</evidence>
<dbReference type="AlphaFoldDB" id="A0A4P7NCW0"/>
<dbReference type="VEuPathDB" id="FungiDB:M_BR32_EuGene_00049721"/>
<dbReference type="EMBL" id="CP034206">
    <property type="protein sequence ID" value="QBZ59466.1"/>
    <property type="molecule type" value="Genomic_DNA"/>
</dbReference>
<feature type="compositionally biased region" description="Basic and acidic residues" evidence="1">
    <location>
        <begin position="133"/>
        <end position="152"/>
    </location>
</feature>
<gene>
    <name evidence="3" type="ORF">PoMZ_04427</name>
</gene>
<reference evidence="3 4" key="1">
    <citation type="journal article" date="2019" name="Mol. Biol. Evol.">
        <title>Blast fungal genomes show frequent chromosomal changes, gene gains and losses, and effector gene turnover.</title>
        <authorList>
            <person name="Gomez Luciano L.B."/>
            <person name="Jason Tsai I."/>
            <person name="Chuma I."/>
            <person name="Tosa Y."/>
            <person name="Chen Y.H."/>
            <person name="Li J.Y."/>
            <person name="Li M.Y."/>
            <person name="Jade Lu M.Y."/>
            <person name="Nakayashiki H."/>
            <person name="Li W.H."/>
        </authorList>
    </citation>
    <scope>NUCLEOTIDE SEQUENCE [LARGE SCALE GENOMIC DNA]</scope>
    <source>
        <strain evidence="3">MZ5-1-6</strain>
    </source>
</reference>